<keyword evidence="1" id="KW-0812">Transmembrane</keyword>
<keyword evidence="2" id="KW-0378">Hydrolase</keyword>
<dbReference type="Gene3D" id="3.40.50.11970">
    <property type="match status" value="1"/>
</dbReference>
<dbReference type="EMBL" id="CYZX01000013">
    <property type="protein sequence ID" value="CUO69746.1"/>
    <property type="molecule type" value="Genomic_DNA"/>
</dbReference>
<accession>A0A174H8T0</accession>
<evidence type="ECO:0000313" key="3">
    <source>
        <dbReference type="Proteomes" id="UP000095594"/>
    </source>
</evidence>
<dbReference type="RefSeq" id="WP_055266302.1">
    <property type="nucleotide sequence ID" value="NZ_CABIXQ010000013.1"/>
</dbReference>
<evidence type="ECO:0000256" key="1">
    <source>
        <dbReference type="SAM" id="Phobius"/>
    </source>
</evidence>
<dbReference type="EC" id="3.4.22.8" evidence="2"/>
<dbReference type="Pfam" id="PF03415">
    <property type="entry name" value="Peptidase_C11"/>
    <property type="match status" value="1"/>
</dbReference>
<dbReference type="Proteomes" id="UP000095594">
    <property type="component" value="Unassembled WGS sequence"/>
</dbReference>
<keyword evidence="2" id="KW-0645">Protease</keyword>
<dbReference type="OrthoDB" id="5507507at2"/>
<feature type="transmembrane region" description="Helical" evidence="1">
    <location>
        <begin position="7"/>
        <end position="23"/>
    </location>
</feature>
<organism evidence="2 3">
    <name type="scientific">Clostridium disporicum</name>
    <dbReference type="NCBI Taxonomy" id="84024"/>
    <lineage>
        <taxon>Bacteria</taxon>
        <taxon>Bacillati</taxon>
        <taxon>Bacillota</taxon>
        <taxon>Clostridia</taxon>
        <taxon>Eubacteriales</taxon>
        <taxon>Clostridiaceae</taxon>
        <taxon>Clostridium</taxon>
    </lineage>
</organism>
<dbReference type="PANTHER" id="PTHR37835:SF1">
    <property type="entry name" value="ALPHA-CLOSTRIPAIN"/>
    <property type="match status" value="1"/>
</dbReference>
<dbReference type="InterPro" id="IPR005077">
    <property type="entry name" value="Peptidase_C11"/>
</dbReference>
<proteinExistence type="predicted"/>
<gene>
    <name evidence="2" type="primary">cloSI</name>
    <name evidence="2" type="ORF">ERS852471_02075</name>
</gene>
<name>A0A174H8T0_9CLOT</name>
<dbReference type="PANTHER" id="PTHR37835">
    <property type="entry name" value="ALPHA-CLOSTRIPAIN"/>
    <property type="match status" value="1"/>
</dbReference>
<dbReference type="GO" id="GO:0004197">
    <property type="term" value="F:cysteine-type endopeptidase activity"/>
    <property type="evidence" value="ECO:0007669"/>
    <property type="project" value="UniProtKB-EC"/>
</dbReference>
<sequence>MKKIYRYIEIIVISILTVFMFTMCTNSKSTSEENAVVQIEDDVNEINEIVEAEESVVENLKRDYRTNIKGNNEDVVTLMIYMCGSDLESEYGTASVDINEILSADISENVNVLIQTGGCVDWTNDQISEERSQIFSVENGELQLVNDDLGLKNMAESSTLTEFINYSKESYPANRYGLIIWNHGFGTLEGFGHDENFENDNMDVYSLAKALDDSNTYFDFIGFDACFMSTVEVAYTLEPFADYLIASAEIEPFAGWYYTNWLNQLSNNTSIDTVELGKIIIDDFVEHNSRREVPENAVLSITDLTEIRVTYNEICKLLSEINEELENGSFEKISLIRSEVEAYAENLTDHVDILRLAEMINLNSSQKVIDAINNLVKYTGKTTTMAEVGGLSLYFPYYKMNYFSKFQDNFESLNLNKEHFEFVNNITNVIKEGKMEVIGEARKFEEDKEAEINRYNSH</sequence>
<keyword evidence="1" id="KW-0472">Membrane</keyword>
<keyword evidence="1" id="KW-1133">Transmembrane helix</keyword>
<reference evidence="2 3" key="1">
    <citation type="submission" date="2015-09" db="EMBL/GenBank/DDBJ databases">
        <authorList>
            <consortium name="Pathogen Informatics"/>
        </authorList>
    </citation>
    <scope>NUCLEOTIDE SEQUENCE [LARGE SCALE GENOMIC DNA]</scope>
    <source>
        <strain evidence="2 3">2789STDY5834856</strain>
    </source>
</reference>
<dbReference type="GO" id="GO:0006508">
    <property type="term" value="P:proteolysis"/>
    <property type="evidence" value="ECO:0007669"/>
    <property type="project" value="UniProtKB-KW"/>
</dbReference>
<protein>
    <submittedName>
        <fullName evidence="2">Clostripain family protease</fullName>
        <ecNumber evidence="2">3.4.22.8</ecNumber>
    </submittedName>
</protein>
<evidence type="ECO:0000313" key="2">
    <source>
        <dbReference type="EMBL" id="CUO69746.1"/>
    </source>
</evidence>
<dbReference type="AlphaFoldDB" id="A0A174H8T0"/>